<accession>A0A2A2H908</accession>
<sequence>MALKYPVAQLFRHAGRVIPSKLGEVLTELDERITNAAAGILAAGSVSNTELADNAVDYKKLDVTGRKYKIKFNRSTLDTAGTDFELPIEGIDFAGTVKSVKILADAAFGQATNYSSLDIQNKTQSNASIASMSFNSTNTVSQWVPKALTLSATPANLNVAVGDALTLVKTHTGDGQALPTNFIVELVIERTA</sequence>
<comment type="caution">
    <text evidence="1">The sequence shown here is derived from an EMBL/GenBank/DDBJ whole genome shotgun (WGS) entry which is preliminary data.</text>
</comment>
<reference evidence="1 2" key="1">
    <citation type="journal article" date="2017" name="BMC Genomics">
        <title>Genomic analysis of methanogenic archaea reveals a shift towards energy conservation.</title>
        <authorList>
            <person name="Gilmore S.P."/>
            <person name="Henske J.K."/>
            <person name="Sexton J.A."/>
            <person name="Solomon K.V."/>
            <person name="Seppala S."/>
            <person name="Yoo J.I."/>
            <person name="Huyett L.M."/>
            <person name="Pressman A."/>
            <person name="Cogan J.Z."/>
            <person name="Kivenson V."/>
            <person name="Peng X."/>
            <person name="Tan Y."/>
            <person name="Valentine D.L."/>
            <person name="O'Malley M.A."/>
        </authorList>
    </citation>
    <scope>NUCLEOTIDE SEQUENCE [LARGE SCALE GENOMIC DNA]</scope>
    <source>
        <strain evidence="1 2">M.o.H.</strain>
    </source>
</reference>
<gene>
    <name evidence="1" type="ORF">ASJ80_08485</name>
</gene>
<organism evidence="1 2">
    <name type="scientific">Methanobacterium bryantii</name>
    <dbReference type="NCBI Taxonomy" id="2161"/>
    <lineage>
        <taxon>Archaea</taxon>
        <taxon>Methanobacteriati</taxon>
        <taxon>Methanobacteriota</taxon>
        <taxon>Methanomada group</taxon>
        <taxon>Methanobacteria</taxon>
        <taxon>Methanobacteriales</taxon>
        <taxon>Methanobacteriaceae</taxon>
        <taxon>Methanobacterium</taxon>
    </lineage>
</organism>
<evidence type="ECO:0000313" key="2">
    <source>
        <dbReference type="Proteomes" id="UP000217784"/>
    </source>
</evidence>
<dbReference type="Proteomes" id="UP000217784">
    <property type="component" value="Unassembled WGS sequence"/>
</dbReference>
<dbReference type="AlphaFoldDB" id="A0A2A2H908"/>
<proteinExistence type="predicted"/>
<name>A0A2A2H908_METBR</name>
<evidence type="ECO:0000313" key="1">
    <source>
        <dbReference type="EMBL" id="PAV05760.1"/>
    </source>
</evidence>
<dbReference type="EMBL" id="LMVM01000002">
    <property type="protein sequence ID" value="PAV05760.1"/>
    <property type="molecule type" value="Genomic_DNA"/>
</dbReference>
<dbReference type="RefSeq" id="WP_069583106.1">
    <property type="nucleotide sequence ID" value="NZ_LMVM01000002.1"/>
</dbReference>
<protein>
    <submittedName>
        <fullName evidence="1">Uncharacterized protein</fullName>
    </submittedName>
</protein>
<keyword evidence="2" id="KW-1185">Reference proteome</keyword>